<dbReference type="RefSeq" id="WP_337714373.1">
    <property type="nucleotide sequence ID" value="NZ_JBBEGL010000004.1"/>
</dbReference>
<sequence length="925" mass="97041">MPELEFDAFFSYSHDDGAVARTLQRELERFGRRWYQARRLRIFRDDTAMSANPDLWRSIVEGMRRSRRLVLLASPAAAQSEWVDREIAWWLDHRPDELPLLVLTAATGDEGLPSVLPPRLARVMSGEPFWVDLRPDDRESTPSPDDARFRRAVENLAGPLNGLEKDEIVGEHLRERRRLRQLTGAAVTVLAFLTIVAVLFAIYALVQRDEAQEQARVALSRSMAQQAVATIPARLDTAQVLAAQAYRLDRNPETRAALLQTSTASPELTAILRFGRPVTSLGASVNGEAVAVGLENGRVTVVRTRDRAQRDLGQGSAPVISTAVDRSGGVVAAADGEIARVWTPRRPATSPMVVGGQVQAAALSDSGALVAALHGSSNTVATLHSTDDGRELRRFEARGTERVAVTDDGTVTAVGPVGKIVRVGPLDPVPFVVNDDILTPAGGFVPGASRDGRWFGFVKYGRVSTFDATPTAVPTEMIDRAWDAPQQLASRNPEAMTVADSGTSAVVADSGALHLTGLVPSPRPGRPSGPATAPPSIDDVRVLVGGGPVTAGGVVFLGARRLASASEERVVLWDLDAPSRLSTSPSSPLESGPNSGAGAAVALEPGGGRLAVVSPFGDQALVVGPQVAATALPVAVGSSNDIAPVWASDRHRVYLLGFGGTPSFVLDVADRVRVERALPPAGSELAISAAASPDGRRLVLVDFSGAVTALDADTLAPLRVHAAPPRVSAGAYGLSVGACVDAEAQRAAVIRDGRVEVVDVETGETHVVATDGAVQGVACAGDLFVATEAAVERWTPTGEDRLAVLPFPERYQAPVTVDPGAGLLARLRADGAVVLTDLAAGSRVGEISAPDPSGATTPNPYGAAQLVADPTNHVLFAAVPGGAVTSWSLREEDWLRAACATAGRGLTDADRTAFHLEDLVGPSAC</sequence>
<keyword evidence="2" id="KW-0812">Transmembrane</keyword>
<dbReference type="InterPro" id="IPR035897">
    <property type="entry name" value="Toll_tir_struct_dom_sf"/>
</dbReference>
<feature type="domain" description="TIR" evidence="3">
    <location>
        <begin position="4"/>
        <end position="157"/>
    </location>
</feature>
<name>A0ABU8N669_9PSEU</name>
<dbReference type="EMBL" id="JBBEGL010000004">
    <property type="protein sequence ID" value="MEJ2887883.1"/>
    <property type="molecule type" value="Genomic_DNA"/>
</dbReference>
<evidence type="ECO:0000313" key="4">
    <source>
        <dbReference type="EMBL" id="MEJ2887883.1"/>
    </source>
</evidence>
<dbReference type="PROSITE" id="PS50104">
    <property type="entry name" value="TIR"/>
    <property type="match status" value="1"/>
</dbReference>
<dbReference type="InterPro" id="IPR015943">
    <property type="entry name" value="WD40/YVTN_repeat-like_dom_sf"/>
</dbReference>
<keyword evidence="5" id="KW-1185">Reference proteome</keyword>
<dbReference type="Pfam" id="PF13676">
    <property type="entry name" value="TIR_2"/>
    <property type="match status" value="1"/>
</dbReference>
<dbReference type="InterPro" id="IPR000157">
    <property type="entry name" value="TIR_dom"/>
</dbReference>
<evidence type="ECO:0000313" key="5">
    <source>
        <dbReference type="Proteomes" id="UP001370100"/>
    </source>
</evidence>
<feature type="region of interest" description="Disordered" evidence="1">
    <location>
        <begin position="580"/>
        <end position="600"/>
    </location>
</feature>
<comment type="caution">
    <text evidence="4">The sequence shown here is derived from an EMBL/GenBank/DDBJ whole genome shotgun (WGS) entry which is preliminary data.</text>
</comment>
<organism evidence="4 5">
    <name type="scientific">Actinomycetospora aeridis</name>
    <dbReference type="NCBI Taxonomy" id="3129231"/>
    <lineage>
        <taxon>Bacteria</taxon>
        <taxon>Bacillati</taxon>
        <taxon>Actinomycetota</taxon>
        <taxon>Actinomycetes</taxon>
        <taxon>Pseudonocardiales</taxon>
        <taxon>Pseudonocardiaceae</taxon>
        <taxon>Actinomycetospora</taxon>
    </lineage>
</organism>
<keyword evidence="2" id="KW-1133">Transmembrane helix</keyword>
<dbReference type="SUPFAM" id="SSF50969">
    <property type="entry name" value="YVTN repeat-like/Quinoprotein amine dehydrogenase"/>
    <property type="match status" value="3"/>
</dbReference>
<feature type="compositionally biased region" description="Low complexity" evidence="1">
    <location>
        <begin position="580"/>
        <end position="593"/>
    </location>
</feature>
<reference evidence="4 5" key="1">
    <citation type="submission" date="2024-03" db="EMBL/GenBank/DDBJ databases">
        <title>Actinomycetospora sp. OC33-EN06, a novel actinomycete isolated from wild orchid (Aerides multiflora).</title>
        <authorList>
            <person name="Suriyachadkun C."/>
        </authorList>
    </citation>
    <scope>NUCLEOTIDE SEQUENCE [LARGE SCALE GENOMIC DNA]</scope>
    <source>
        <strain evidence="4 5">OC33-EN06</strain>
    </source>
</reference>
<dbReference type="InterPro" id="IPR011044">
    <property type="entry name" value="Quino_amine_DH_bsu"/>
</dbReference>
<gene>
    <name evidence="4" type="ORF">WCD41_15595</name>
</gene>
<evidence type="ECO:0000259" key="3">
    <source>
        <dbReference type="PROSITE" id="PS50104"/>
    </source>
</evidence>
<protein>
    <submittedName>
        <fullName evidence="4">Toll/interleukin-1 receptor domain-containing protein</fullName>
    </submittedName>
</protein>
<accession>A0ABU8N669</accession>
<dbReference type="SMART" id="SM00255">
    <property type="entry name" value="TIR"/>
    <property type="match status" value="1"/>
</dbReference>
<evidence type="ECO:0000256" key="1">
    <source>
        <dbReference type="SAM" id="MobiDB-lite"/>
    </source>
</evidence>
<dbReference type="Gene3D" id="3.40.50.10140">
    <property type="entry name" value="Toll/interleukin-1 receptor homology (TIR) domain"/>
    <property type="match status" value="1"/>
</dbReference>
<dbReference type="SUPFAM" id="SSF52200">
    <property type="entry name" value="Toll/Interleukin receptor TIR domain"/>
    <property type="match status" value="1"/>
</dbReference>
<evidence type="ECO:0000256" key="2">
    <source>
        <dbReference type="SAM" id="Phobius"/>
    </source>
</evidence>
<proteinExistence type="predicted"/>
<keyword evidence="4" id="KW-0675">Receptor</keyword>
<dbReference type="Gene3D" id="2.130.10.10">
    <property type="entry name" value="YVTN repeat-like/Quinoprotein amine dehydrogenase"/>
    <property type="match status" value="2"/>
</dbReference>
<feature type="transmembrane region" description="Helical" evidence="2">
    <location>
        <begin position="182"/>
        <end position="206"/>
    </location>
</feature>
<keyword evidence="2" id="KW-0472">Membrane</keyword>
<dbReference type="Proteomes" id="UP001370100">
    <property type="component" value="Unassembled WGS sequence"/>
</dbReference>